<comment type="caution">
    <text evidence="1">The sequence shown here is derived from an EMBL/GenBank/DDBJ whole genome shotgun (WGS) entry which is preliminary data.</text>
</comment>
<gene>
    <name evidence="1" type="ORF">UW79_C0003G0020</name>
</gene>
<dbReference type="EMBL" id="LCJR01000003">
    <property type="protein sequence ID" value="KKT82639.1"/>
    <property type="molecule type" value="Genomic_DNA"/>
</dbReference>
<organism evidence="1 2">
    <name type="scientific">Candidatus Yanofskybacteria bacterium GW2011_GWA2_44_9</name>
    <dbReference type="NCBI Taxonomy" id="1619025"/>
    <lineage>
        <taxon>Bacteria</taxon>
        <taxon>Candidatus Yanofskyibacteriota</taxon>
    </lineage>
</organism>
<dbReference type="AlphaFoldDB" id="A0A0G1NEN7"/>
<evidence type="ECO:0000313" key="2">
    <source>
        <dbReference type="Proteomes" id="UP000034032"/>
    </source>
</evidence>
<name>A0A0G1NEN7_9BACT</name>
<dbReference type="PATRIC" id="fig|1619025.3.peg.135"/>
<protein>
    <submittedName>
        <fullName evidence="1">Uncharacterized protein</fullName>
    </submittedName>
</protein>
<dbReference type="Proteomes" id="UP000034032">
    <property type="component" value="Unassembled WGS sequence"/>
</dbReference>
<proteinExistence type="predicted"/>
<sequence>MRKELLYQKSPELTENLRGAEVKISSHALERFIERWKPLDRFDEIPSSLEEWQGKLRLVIGDAKEIRLDPVKRVIRRINNKYSDARYFYNKPYGLRFVCVEEDGSLVVKTVERPRRRDYRALD</sequence>
<reference evidence="1 2" key="1">
    <citation type="journal article" date="2015" name="Nature">
        <title>rRNA introns, odd ribosomes, and small enigmatic genomes across a large radiation of phyla.</title>
        <authorList>
            <person name="Brown C.T."/>
            <person name="Hug L.A."/>
            <person name="Thomas B.C."/>
            <person name="Sharon I."/>
            <person name="Castelle C.J."/>
            <person name="Singh A."/>
            <person name="Wilkins M.J."/>
            <person name="Williams K.H."/>
            <person name="Banfield J.F."/>
        </authorList>
    </citation>
    <scope>NUCLEOTIDE SEQUENCE [LARGE SCALE GENOMIC DNA]</scope>
</reference>
<accession>A0A0G1NEN7</accession>
<evidence type="ECO:0000313" key="1">
    <source>
        <dbReference type="EMBL" id="KKT82639.1"/>
    </source>
</evidence>